<accession>A0ABM9WQA9</accession>
<organism evidence="1 2">
    <name type="scientific">Idiomarina baltica OS145</name>
    <dbReference type="NCBI Taxonomy" id="314276"/>
    <lineage>
        <taxon>Bacteria</taxon>
        <taxon>Pseudomonadati</taxon>
        <taxon>Pseudomonadota</taxon>
        <taxon>Gammaproteobacteria</taxon>
        <taxon>Alteromonadales</taxon>
        <taxon>Idiomarinaceae</taxon>
        <taxon>Idiomarina</taxon>
    </lineage>
</organism>
<evidence type="ECO:0008006" key="3">
    <source>
        <dbReference type="Google" id="ProtNLM"/>
    </source>
</evidence>
<sequence length="296" mass="33577">MDELKHIDKKYRQVALLPDKERIAFIKQKRWVGYPVALNAIQELKALMEQPTQQRMRSALLIGDSNNGKSSIIEKFCEAHGQPVVDEDEILNKPVLVTEVSAPKVKDIYISILEEFWAPFKTTQTESQLRAQSFELMRVCGVRMLILDEFHTLLAGTAQKRTNALAELKMISNKLKIPIVGVGTKDALSVIRDDPQLQSRFWVMELPLWKPNTDFARLLSSFEKALPLKHKSNLASKEIGERIHTISGGNLGNLHELLKICAIEAIHNGKDKIDLDIVESFSWFTPTRGQRAIKLT</sequence>
<dbReference type="InterPro" id="IPR027417">
    <property type="entry name" value="P-loop_NTPase"/>
</dbReference>
<evidence type="ECO:0000313" key="1">
    <source>
        <dbReference type="EMBL" id="EAQ33189.1"/>
    </source>
</evidence>
<protein>
    <recommendedName>
        <fullName evidence="3">Transposase</fullName>
    </recommendedName>
</protein>
<dbReference type="Pfam" id="PF05621">
    <property type="entry name" value="TniB"/>
    <property type="match status" value="1"/>
</dbReference>
<gene>
    <name evidence="1" type="ORF">OS145_02435</name>
</gene>
<dbReference type="InterPro" id="IPR008868">
    <property type="entry name" value="TniB"/>
</dbReference>
<dbReference type="Gene3D" id="3.40.50.300">
    <property type="entry name" value="P-loop containing nucleotide triphosphate hydrolases"/>
    <property type="match status" value="1"/>
</dbReference>
<keyword evidence="2" id="KW-1185">Reference proteome</keyword>
<dbReference type="RefSeq" id="WP_006953904.1">
    <property type="nucleotide sequence ID" value="NZ_AAMX01000001.1"/>
</dbReference>
<proteinExistence type="predicted"/>
<name>A0ABM9WQA9_9GAMM</name>
<evidence type="ECO:0000313" key="2">
    <source>
        <dbReference type="Proteomes" id="UP000016543"/>
    </source>
</evidence>
<dbReference type="Proteomes" id="UP000016543">
    <property type="component" value="Unassembled WGS sequence"/>
</dbReference>
<comment type="caution">
    <text evidence="1">The sequence shown here is derived from an EMBL/GenBank/DDBJ whole genome shotgun (WGS) entry which is preliminary data.</text>
</comment>
<dbReference type="EMBL" id="AAMX01000001">
    <property type="protein sequence ID" value="EAQ33189.1"/>
    <property type="molecule type" value="Genomic_DNA"/>
</dbReference>
<dbReference type="SUPFAM" id="SSF52540">
    <property type="entry name" value="P-loop containing nucleoside triphosphate hydrolases"/>
    <property type="match status" value="1"/>
</dbReference>
<reference evidence="1 2" key="1">
    <citation type="submission" date="2006-01" db="EMBL/GenBank/DDBJ databases">
        <authorList>
            <person name="Brettar I."/>
            <person name="Hofle M."/>
            <person name="Ferriera S."/>
            <person name="Johnson J."/>
            <person name="Kravitz S."/>
            <person name="Halpern A."/>
            <person name="Remington K."/>
            <person name="Beeson K."/>
            <person name="Tran B."/>
            <person name="Rogers Y.-H."/>
            <person name="Friedman R."/>
            <person name="Venter J.C."/>
        </authorList>
    </citation>
    <scope>NUCLEOTIDE SEQUENCE [LARGE SCALE GENOMIC DNA]</scope>
    <source>
        <strain evidence="1 2">OS145</strain>
    </source>
</reference>